<dbReference type="Gene3D" id="3.40.109.10">
    <property type="entry name" value="NADH Oxidase"/>
    <property type="match status" value="1"/>
</dbReference>
<dbReference type="CDD" id="cd02136">
    <property type="entry name" value="PnbA_NfnB-like"/>
    <property type="match status" value="1"/>
</dbReference>
<protein>
    <submittedName>
        <fullName evidence="5">Nitroreductase</fullName>
    </submittedName>
</protein>
<dbReference type="InterPro" id="IPR050627">
    <property type="entry name" value="Nitroreductase/BluB"/>
</dbReference>
<name>A0AA41R4Z1_9BACT</name>
<dbReference type="InterPro" id="IPR029479">
    <property type="entry name" value="Nitroreductase"/>
</dbReference>
<evidence type="ECO:0000313" key="5">
    <source>
        <dbReference type="EMBL" id="MCJ8501115.1"/>
    </source>
</evidence>
<keyword evidence="1" id="KW-0285">Flavoprotein</keyword>
<dbReference type="RefSeq" id="WP_246907367.1">
    <property type="nucleotide sequence ID" value="NZ_JALJRB010000010.1"/>
</dbReference>
<evidence type="ECO:0000313" key="6">
    <source>
        <dbReference type="Proteomes" id="UP001165427"/>
    </source>
</evidence>
<accession>A0AA41R4Z1</accession>
<keyword evidence="2" id="KW-0288">FMN</keyword>
<keyword evidence="6" id="KW-1185">Reference proteome</keyword>
<keyword evidence="3" id="KW-0560">Oxidoreductase</keyword>
<evidence type="ECO:0000256" key="3">
    <source>
        <dbReference type="ARBA" id="ARBA00023002"/>
    </source>
</evidence>
<dbReference type="PANTHER" id="PTHR23026">
    <property type="entry name" value="NADPH NITROREDUCTASE"/>
    <property type="match status" value="1"/>
</dbReference>
<dbReference type="Pfam" id="PF00881">
    <property type="entry name" value="Nitroreductase"/>
    <property type="match status" value="1"/>
</dbReference>
<dbReference type="InterPro" id="IPR000415">
    <property type="entry name" value="Nitroreductase-like"/>
</dbReference>
<reference evidence="5" key="1">
    <citation type="submission" date="2022-04" db="EMBL/GenBank/DDBJ databases">
        <title>Desulfatitalea alkaliphila sp. nov., a novel anaerobic sulfate-reducing bacterium isolated from terrestrial mud volcano, Taman Peninsula, Russia.</title>
        <authorList>
            <person name="Khomyakova M.A."/>
            <person name="Merkel A.Y."/>
            <person name="Slobodkin A.I."/>
        </authorList>
    </citation>
    <scope>NUCLEOTIDE SEQUENCE</scope>
    <source>
        <strain evidence="5">M08but</strain>
    </source>
</reference>
<proteinExistence type="predicted"/>
<sequence length="223" mass="24893">MQIIDAIKTRKSVRGYKPDPVPKETIRQILQIAGRAPSAMNSQPWAFCVLGGRVLDQVRQANAAKLRAGETPGGEQSVVGWSKQSVYRERQVELAVQLFRLMGIERQDTDKRTQWTERGFRFFDAPAAIIVLTDTALKPDTPLIDIGIVIQTICLAALAFDLGTCIADQGCLYPDVLRRHAAIPDNMRIVMSIAIGYPDWDYPANQVQTSRVPIDDIVHWHGL</sequence>
<gene>
    <name evidence="5" type="ORF">MRX98_11075</name>
</gene>
<evidence type="ECO:0000259" key="4">
    <source>
        <dbReference type="Pfam" id="PF00881"/>
    </source>
</evidence>
<evidence type="ECO:0000256" key="2">
    <source>
        <dbReference type="ARBA" id="ARBA00022643"/>
    </source>
</evidence>
<dbReference type="PANTHER" id="PTHR23026:SF90">
    <property type="entry name" value="IODOTYROSINE DEIODINASE 1"/>
    <property type="match status" value="1"/>
</dbReference>
<dbReference type="GO" id="GO:0016491">
    <property type="term" value="F:oxidoreductase activity"/>
    <property type="evidence" value="ECO:0007669"/>
    <property type="project" value="UniProtKB-KW"/>
</dbReference>
<dbReference type="SUPFAM" id="SSF55469">
    <property type="entry name" value="FMN-dependent nitroreductase-like"/>
    <property type="match status" value="1"/>
</dbReference>
<dbReference type="AlphaFoldDB" id="A0AA41R4Z1"/>
<comment type="caution">
    <text evidence="5">The sequence shown here is derived from an EMBL/GenBank/DDBJ whole genome shotgun (WGS) entry which is preliminary data.</text>
</comment>
<dbReference type="Proteomes" id="UP001165427">
    <property type="component" value="Unassembled WGS sequence"/>
</dbReference>
<organism evidence="5 6">
    <name type="scientific">Desulfatitalea alkaliphila</name>
    <dbReference type="NCBI Taxonomy" id="2929485"/>
    <lineage>
        <taxon>Bacteria</taxon>
        <taxon>Pseudomonadati</taxon>
        <taxon>Thermodesulfobacteriota</taxon>
        <taxon>Desulfobacteria</taxon>
        <taxon>Desulfobacterales</taxon>
        <taxon>Desulfosarcinaceae</taxon>
        <taxon>Desulfatitalea</taxon>
    </lineage>
</organism>
<evidence type="ECO:0000256" key="1">
    <source>
        <dbReference type="ARBA" id="ARBA00022630"/>
    </source>
</evidence>
<dbReference type="EMBL" id="JALJRB010000010">
    <property type="protein sequence ID" value="MCJ8501115.1"/>
    <property type="molecule type" value="Genomic_DNA"/>
</dbReference>
<feature type="domain" description="Nitroreductase" evidence="4">
    <location>
        <begin position="7"/>
        <end position="197"/>
    </location>
</feature>